<feature type="compositionally biased region" description="Basic and acidic residues" evidence="1">
    <location>
        <begin position="11"/>
        <end position="51"/>
    </location>
</feature>
<dbReference type="EMBL" id="SRLO01000885">
    <property type="protein sequence ID" value="TNN44762.1"/>
    <property type="molecule type" value="Genomic_DNA"/>
</dbReference>
<evidence type="ECO:0000256" key="1">
    <source>
        <dbReference type="SAM" id="MobiDB-lite"/>
    </source>
</evidence>
<protein>
    <submittedName>
        <fullName evidence="2">Uncharacterized protein</fullName>
    </submittedName>
</protein>
<gene>
    <name evidence="2" type="ORF">EYF80_045011</name>
</gene>
<proteinExistence type="predicted"/>
<feature type="region of interest" description="Disordered" evidence="1">
    <location>
        <begin position="64"/>
        <end position="96"/>
    </location>
</feature>
<evidence type="ECO:0000313" key="3">
    <source>
        <dbReference type="Proteomes" id="UP000314294"/>
    </source>
</evidence>
<evidence type="ECO:0000313" key="2">
    <source>
        <dbReference type="EMBL" id="TNN44762.1"/>
    </source>
</evidence>
<accession>A0A4Z2FWQ6</accession>
<sequence length="104" mass="11594">MISVFYDLIPEETRTQRDQDPKRPGPEETRTRRDQDPKRLGTEETRTRRDQAFRLSPASCPSCSALHGDASRGQKVKECHGSPGAGGTSNIGRFSFSFPCFCTS</sequence>
<feature type="region of interest" description="Disordered" evidence="1">
    <location>
        <begin position="1"/>
        <end position="51"/>
    </location>
</feature>
<dbReference type="AlphaFoldDB" id="A0A4Z2FWQ6"/>
<reference evidence="2 3" key="1">
    <citation type="submission" date="2019-03" db="EMBL/GenBank/DDBJ databases">
        <title>First draft genome of Liparis tanakae, snailfish: a comprehensive survey of snailfish specific genes.</title>
        <authorList>
            <person name="Kim W."/>
            <person name="Song I."/>
            <person name="Jeong J.-H."/>
            <person name="Kim D."/>
            <person name="Kim S."/>
            <person name="Ryu S."/>
            <person name="Song J.Y."/>
            <person name="Lee S.K."/>
        </authorList>
    </citation>
    <scope>NUCLEOTIDE SEQUENCE [LARGE SCALE GENOMIC DNA]</scope>
    <source>
        <tissue evidence="2">Muscle</tissue>
    </source>
</reference>
<organism evidence="2 3">
    <name type="scientific">Liparis tanakae</name>
    <name type="common">Tanaka's snailfish</name>
    <dbReference type="NCBI Taxonomy" id="230148"/>
    <lineage>
        <taxon>Eukaryota</taxon>
        <taxon>Metazoa</taxon>
        <taxon>Chordata</taxon>
        <taxon>Craniata</taxon>
        <taxon>Vertebrata</taxon>
        <taxon>Euteleostomi</taxon>
        <taxon>Actinopterygii</taxon>
        <taxon>Neopterygii</taxon>
        <taxon>Teleostei</taxon>
        <taxon>Neoteleostei</taxon>
        <taxon>Acanthomorphata</taxon>
        <taxon>Eupercaria</taxon>
        <taxon>Perciformes</taxon>
        <taxon>Cottioidei</taxon>
        <taxon>Cottales</taxon>
        <taxon>Liparidae</taxon>
        <taxon>Liparis</taxon>
    </lineage>
</organism>
<dbReference type="Proteomes" id="UP000314294">
    <property type="component" value="Unassembled WGS sequence"/>
</dbReference>
<keyword evidence="3" id="KW-1185">Reference proteome</keyword>
<comment type="caution">
    <text evidence="2">The sequence shown here is derived from an EMBL/GenBank/DDBJ whole genome shotgun (WGS) entry which is preliminary data.</text>
</comment>
<feature type="compositionally biased region" description="Basic and acidic residues" evidence="1">
    <location>
        <begin position="69"/>
        <end position="80"/>
    </location>
</feature>
<name>A0A4Z2FWQ6_9TELE</name>